<evidence type="ECO:0000259" key="2">
    <source>
        <dbReference type="Pfam" id="PF02796"/>
    </source>
</evidence>
<dbReference type="InterPro" id="IPR038717">
    <property type="entry name" value="Tc1-like_DDE_dom"/>
</dbReference>
<dbReference type="InterPro" id="IPR052338">
    <property type="entry name" value="Transposase_5"/>
</dbReference>
<dbReference type="GO" id="GO:0000150">
    <property type="term" value="F:DNA strand exchange activity"/>
    <property type="evidence" value="ECO:0007669"/>
    <property type="project" value="InterPro"/>
</dbReference>
<dbReference type="PANTHER" id="PTHR23022">
    <property type="entry name" value="TRANSPOSABLE ELEMENT-RELATED"/>
    <property type="match status" value="1"/>
</dbReference>
<dbReference type="InterPro" id="IPR036397">
    <property type="entry name" value="RNaseH_sf"/>
</dbReference>
<evidence type="ECO:0000259" key="3">
    <source>
        <dbReference type="Pfam" id="PF13358"/>
    </source>
</evidence>
<dbReference type="EMBL" id="GDRN01024660">
    <property type="protein sequence ID" value="JAI67738.1"/>
    <property type="molecule type" value="Transcribed_RNA"/>
</dbReference>
<evidence type="ECO:0000313" key="4">
    <source>
        <dbReference type="EMBL" id="JAI67738.1"/>
    </source>
</evidence>
<dbReference type="InterPro" id="IPR006120">
    <property type="entry name" value="Resolvase_HTH_dom"/>
</dbReference>
<dbReference type="Pfam" id="PF02796">
    <property type="entry name" value="HTH_7"/>
    <property type="match status" value="1"/>
</dbReference>
<protein>
    <submittedName>
        <fullName evidence="4">Uncharacterized protein</fullName>
    </submittedName>
</protein>
<proteinExistence type="predicted"/>
<organism evidence="4">
    <name type="scientific">Scylla olivacea</name>
    <name type="common">Orange mud crab</name>
    <name type="synonym">Cancer olivacea</name>
    <dbReference type="NCBI Taxonomy" id="85551"/>
    <lineage>
        <taxon>Eukaryota</taxon>
        <taxon>Metazoa</taxon>
        <taxon>Ecdysozoa</taxon>
        <taxon>Arthropoda</taxon>
        <taxon>Crustacea</taxon>
        <taxon>Multicrustacea</taxon>
        <taxon>Malacostraca</taxon>
        <taxon>Eumalacostraca</taxon>
        <taxon>Eucarida</taxon>
        <taxon>Decapoda</taxon>
        <taxon>Pleocyemata</taxon>
        <taxon>Brachyura</taxon>
        <taxon>Eubrachyura</taxon>
        <taxon>Portunoidea</taxon>
        <taxon>Portunidae</taxon>
        <taxon>Portuninae</taxon>
        <taxon>Scylla</taxon>
    </lineage>
</organism>
<dbReference type="Gene3D" id="3.30.420.10">
    <property type="entry name" value="Ribonuclease H-like superfamily/Ribonuclease H"/>
    <property type="match status" value="1"/>
</dbReference>
<feature type="domain" description="Resolvase HTH" evidence="2">
    <location>
        <begin position="4"/>
        <end position="44"/>
    </location>
</feature>
<name>A0A0P4WG26_SCYOL</name>
<dbReference type="GO" id="GO:0003677">
    <property type="term" value="F:DNA binding"/>
    <property type="evidence" value="ECO:0007669"/>
    <property type="project" value="InterPro"/>
</dbReference>
<dbReference type="Pfam" id="PF13358">
    <property type="entry name" value="DDE_3"/>
    <property type="match status" value="1"/>
</dbReference>
<feature type="region of interest" description="Disordered" evidence="1">
    <location>
        <begin position="45"/>
        <end position="70"/>
    </location>
</feature>
<feature type="domain" description="Tc1-like transposase DDE" evidence="3">
    <location>
        <begin position="150"/>
        <end position="288"/>
    </location>
</feature>
<dbReference type="PANTHER" id="PTHR23022:SF135">
    <property type="entry name" value="SI:DKEY-77F5.3"/>
    <property type="match status" value="1"/>
</dbReference>
<reference evidence="4" key="1">
    <citation type="submission" date="2015-09" db="EMBL/GenBank/DDBJ databases">
        <title>Scylla olivacea transcriptome.</title>
        <authorList>
            <person name="Ikhwanuddin M."/>
        </authorList>
    </citation>
    <scope>NUCLEOTIDE SEQUENCE</scope>
</reference>
<sequence>MVRKQLSMERKAHALALLEQRMPVTRVAKEVEVCRQTIHRLLSAAPVLPPGATPPRKKGSGGPKKTSLRTDKMSEVMSNPFIAATTLKSKHPDLLRNVSVRTLRHRLQKDMGLPTRRAAKKPLFTDRMRKKHVAFCRKFKHWTPEAWKKVMFSDESTFKLVRGVSKTVRCPIGSSRFDPKYTVKAVKHPESVKVLGRYSGVMGRGGLYFLPKNITMKGRNYIEKLKEHFLPFWKIHGCDYFMHDGAPSKQVKSFLQHHGINVLKWPGNSPDLNPTENAWHIMKHKVQEE</sequence>
<evidence type="ECO:0000256" key="1">
    <source>
        <dbReference type="SAM" id="MobiDB-lite"/>
    </source>
</evidence>
<accession>A0A0P4WG26</accession>
<dbReference type="AlphaFoldDB" id="A0A0P4WG26"/>